<feature type="chain" id="PRO_5018120079" evidence="2">
    <location>
        <begin position="27"/>
        <end position="252"/>
    </location>
</feature>
<accession>A0A3M9N6X3</accession>
<dbReference type="OrthoDB" id="849922at2"/>
<dbReference type="Proteomes" id="UP000271010">
    <property type="component" value="Unassembled WGS sequence"/>
</dbReference>
<keyword evidence="4" id="KW-1185">Reference proteome</keyword>
<feature type="coiled-coil region" evidence="1">
    <location>
        <begin position="157"/>
        <end position="237"/>
    </location>
</feature>
<organism evidence="3 4">
    <name type="scientific">Rufibacter immobilis</name>
    <dbReference type="NCBI Taxonomy" id="1348778"/>
    <lineage>
        <taxon>Bacteria</taxon>
        <taxon>Pseudomonadati</taxon>
        <taxon>Bacteroidota</taxon>
        <taxon>Cytophagia</taxon>
        <taxon>Cytophagales</taxon>
        <taxon>Hymenobacteraceae</taxon>
        <taxon>Rufibacter</taxon>
    </lineage>
</organism>
<feature type="signal peptide" evidence="2">
    <location>
        <begin position="1"/>
        <end position="26"/>
    </location>
</feature>
<sequence length="252" mass="27888">MKGNYTKIIAGLALLIFLGVSASAWAQSPQVEEIEVEVNGITRKGQRIMVPSDSKAVEKAWASYLKEKSGGAVKGPSLLPTPKALASKGIYTVESGKMDTISSKPLRIVSKVEAAQGGTMVWWSLDMGNAYVSKKETAQEWARAEALLQQFARSMYLQDIQQQVADAEKVVVNSQLEEDRVVRQANEIQTRIAKNHQRKLELEAALVANAQELEQLNKEVETNLKQQEAARLQVQNMRRAVELVKAKADKVK</sequence>
<evidence type="ECO:0000256" key="1">
    <source>
        <dbReference type="SAM" id="Coils"/>
    </source>
</evidence>
<name>A0A3M9N6X3_9BACT</name>
<gene>
    <name evidence="3" type="ORF">EFA69_00635</name>
</gene>
<evidence type="ECO:0000256" key="2">
    <source>
        <dbReference type="SAM" id="SignalP"/>
    </source>
</evidence>
<protein>
    <submittedName>
        <fullName evidence="3">DNA repair ATPase</fullName>
    </submittedName>
</protein>
<dbReference type="RefSeq" id="WP_123131162.1">
    <property type="nucleotide sequence ID" value="NZ_RJJE01000001.1"/>
</dbReference>
<reference evidence="3 4" key="1">
    <citation type="submission" date="2018-11" db="EMBL/GenBank/DDBJ databases">
        <title>Rufibacter latericius sp. nov., isolated from water in Baiyang Lake.</title>
        <authorList>
            <person name="Yang Y."/>
        </authorList>
    </citation>
    <scope>NUCLEOTIDE SEQUENCE [LARGE SCALE GENOMIC DNA]</scope>
    <source>
        <strain evidence="3 4">MCC P1</strain>
    </source>
</reference>
<evidence type="ECO:0000313" key="3">
    <source>
        <dbReference type="EMBL" id="RNI32963.1"/>
    </source>
</evidence>
<evidence type="ECO:0000313" key="4">
    <source>
        <dbReference type="Proteomes" id="UP000271010"/>
    </source>
</evidence>
<dbReference type="EMBL" id="RJJE01000001">
    <property type="protein sequence ID" value="RNI32963.1"/>
    <property type="molecule type" value="Genomic_DNA"/>
</dbReference>
<keyword evidence="2" id="KW-0732">Signal</keyword>
<keyword evidence="1" id="KW-0175">Coiled coil</keyword>
<proteinExistence type="predicted"/>
<dbReference type="AlphaFoldDB" id="A0A3M9N6X3"/>
<comment type="caution">
    <text evidence="3">The sequence shown here is derived from an EMBL/GenBank/DDBJ whole genome shotgun (WGS) entry which is preliminary data.</text>
</comment>